<name>A0A0K1Q447_9BACT</name>
<protein>
    <submittedName>
        <fullName evidence="2">Uncharacterized protein</fullName>
    </submittedName>
</protein>
<dbReference type="OrthoDB" id="5560112at2"/>
<gene>
    <name evidence="2" type="ORF">AKJ09_07080</name>
</gene>
<organism evidence="2 3">
    <name type="scientific">Labilithrix luteola</name>
    <dbReference type="NCBI Taxonomy" id="1391654"/>
    <lineage>
        <taxon>Bacteria</taxon>
        <taxon>Pseudomonadati</taxon>
        <taxon>Myxococcota</taxon>
        <taxon>Polyangia</taxon>
        <taxon>Polyangiales</taxon>
        <taxon>Labilitrichaceae</taxon>
        <taxon>Labilithrix</taxon>
    </lineage>
</organism>
<dbReference type="STRING" id="1391654.AKJ09_07080"/>
<dbReference type="PATRIC" id="fig|1391654.3.peg.7187"/>
<sequence>MLALSCGGDAGDSGGGPGASPSSPPSSVGATSPNDGGAGPSPTGTAGPGDASLPDGATRAFTGVRPFGPKAPWNVPVKDIPVHPQSATYAGYLWNDNSTNVPERDFELNFRKYTYPVYDATLATDSYAVVDQNAWGNLGGTSVPFNPAWRPNDGTDAQLILLDPTTGREWDLWGVVVDVNAKKLTIGNGNLCPGDYFTNDWDDPKTKCTGSRGVGINYLAMLVRPWEIAQGKIEHALSLPIVGTSGTTFVAPATKLEHPGKAGNIPEGMRFALNVSEQDIDAYVATFTGIRPQLKDALRVILVALKDYGWFVTDTAGGTAFQFEAPESAASDWQNAGVLPAQSSGGRELPRFLLSGFITQTRIAAYVPSDQYP</sequence>
<feature type="compositionally biased region" description="Low complexity" evidence="1">
    <location>
        <begin position="19"/>
        <end position="51"/>
    </location>
</feature>
<dbReference type="Proteomes" id="UP000064967">
    <property type="component" value="Chromosome"/>
</dbReference>
<reference evidence="2 3" key="1">
    <citation type="submission" date="2015-08" db="EMBL/GenBank/DDBJ databases">
        <authorList>
            <person name="Babu N.S."/>
            <person name="Beckwith C.J."/>
            <person name="Beseler K.G."/>
            <person name="Brison A."/>
            <person name="Carone J.V."/>
            <person name="Caskin T.P."/>
            <person name="Diamond M."/>
            <person name="Durham M.E."/>
            <person name="Foxe J.M."/>
            <person name="Go M."/>
            <person name="Henderson B.A."/>
            <person name="Jones I.B."/>
            <person name="McGettigan J.A."/>
            <person name="Micheletti S.J."/>
            <person name="Nasrallah M.E."/>
            <person name="Ortiz D."/>
            <person name="Piller C.R."/>
            <person name="Privatt S.R."/>
            <person name="Schneider S.L."/>
            <person name="Sharp S."/>
            <person name="Smith T.C."/>
            <person name="Stanton J.D."/>
            <person name="Ullery H.E."/>
            <person name="Wilson R.J."/>
            <person name="Serrano M.G."/>
            <person name="Buck G."/>
            <person name="Lee V."/>
            <person name="Wang Y."/>
            <person name="Carvalho R."/>
            <person name="Voegtly L."/>
            <person name="Shi R."/>
            <person name="Duckworth R."/>
            <person name="Johnson A."/>
            <person name="Loviza R."/>
            <person name="Walstead R."/>
            <person name="Shah Z."/>
            <person name="Kiflezghi M."/>
            <person name="Wade K."/>
            <person name="Ball S.L."/>
            <person name="Bradley K.W."/>
            <person name="Asai D.J."/>
            <person name="Bowman C.A."/>
            <person name="Russell D.A."/>
            <person name="Pope W.H."/>
            <person name="Jacobs-Sera D."/>
            <person name="Hendrix R.W."/>
            <person name="Hatfull G.F."/>
        </authorList>
    </citation>
    <scope>NUCLEOTIDE SEQUENCE [LARGE SCALE GENOMIC DNA]</scope>
    <source>
        <strain evidence="2 3">DSM 27648</strain>
    </source>
</reference>
<dbReference type="EMBL" id="CP012333">
    <property type="protein sequence ID" value="AKV00417.1"/>
    <property type="molecule type" value="Genomic_DNA"/>
</dbReference>
<evidence type="ECO:0000313" key="2">
    <source>
        <dbReference type="EMBL" id="AKV00417.1"/>
    </source>
</evidence>
<accession>A0A0K1Q447</accession>
<keyword evidence="3" id="KW-1185">Reference proteome</keyword>
<dbReference type="RefSeq" id="WP_146651710.1">
    <property type="nucleotide sequence ID" value="NZ_CP012333.1"/>
</dbReference>
<proteinExistence type="predicted"/>
<dbReference type="KEGG" id="llu:AKJ09_07080"/>
<dbReference type="AlphaFoldDB" id="A0A0K1Q447"/>
<feature type="compositionally biased region" description="Gly residues" evidence="1">
    <location>
        <begin position="8"/>
        <end position="18"/>
    </location>
</feature>
<evidence type="ECO:0000313" key="3">
    <source>
        <dbReference type="Proteomes" id="UP000064967"/>
    </source>
</evidence>
<feature type="region of interest" description="Disordered" evidence="1">
    <location>
        <begin position="1"/>
        <end position="68"/>
    </location>
</feature>
<evidence type="ECO:0000256" key="1">
    <source>
        <dbReference type="SAM" id="MobiDB-lite"/>
    </source>
</evidence>